<proteinExistence type="predicted"/>
<dbReference type="CDD" id="cd00093">
    <property type="entry name" value="HTH_XRE"/>
    <property type="match status" value="1"/>
</dbReference>
<dbReference type="PROSITE" id="PS50943">
    <property type="entry name" value="HTH_CROC1"/>
    <property type="match status" value="1"/>
</dbReference>
<gene>
    <name evidence="3" type="ORF">SAMN04489724_3050</name>
</gene>
<protein>
    <submittedName>
        <fullName evidence="3">Helix-turn-helix domain-containing protein</fullName>
    </submittedName>
</protein>
<dbReference type="Proteomes" id="UP000199673">
    <property type="component" value="Unassembled WGS sequence"/>
</dbReference>
<dbReference type="AlphaFoldDB" id="A0A1I7CBZ1"/>
<evidence type="ECO:0000313" key="4">
    <source>
        <dbReference type="Proteomes" id="UP000199673"/>
    </source>
</evidence>
<dbReference type="GO" id="GO:0003677">
    <property type="term" value="F:DNA binding"/>
    <property type="evidence" value="ECO:0007669"/>
    <property type="project" value="UniProtKB-KW"/>
</dbReference>
<reference evidence="4" key="1">
    <citation type="submission" date="2016-10" db="EMBL/GenBank/DDBJ databases">
        <authorList>
            <person name="Varghese N."/>
            <person name="Submissions S."/>
        </authorList>
    </citation>
    <scope>NUCLEOTIDE SEQUENCE [LARGE SCALE GENOMIC DNA]</scope>
    <source>
        <strain evidence="4">DSM 23445</strain>
    </source>
</reference>
<dbReference type="PANTHER" id="PTHR46558">
    <property type="entry name" value="TRACRIPTIONAL REGULATORY PROTEIN-RELATED-RELATED"/>
    <property type="match status" value="1"/>
</dbReference>
<dbReference type="SUPFAM" id="SSF47413">
    <property type="entry name" value="lambda repressor-like DNA-binding domains"/>
    <property type="match status" value="1"/>
</dbReference>
<sequence>MRSQKYFWASNLRFLRKRKKLSQDELAEKLGVTRAKLNAHENGRSKSPPIDDLLLCADFFRMSVDTLLRIDLSKLSELKIRDLEAGNDVFLSGSKVRILATTVTGNNEENIELVPIKAKAGYLGGYGDPEFISTLPVFQLPNLPKDKKYRMFQTEGDSMLPVPGGSYIIGSYLMDWKFSKETPCVVVTENEGISFKMVSFMEEERTFILRSINPLYEPFRIRAEEVREIWKFEYSMIRELPTETLTLQQIGLGIAEINRKLEDLKL</sequence>
<feature type="domain" description="HTH cro/C1-type" evidence="2">
    <location>
        <begin position="12"/>
        <end position="67"/>
    </location>
</feature>
<dbReference type="InterPro" id="IPR001387">
    <property type="entry name" value="Cro/C1-type_HTH"/>
</dbReference>
<accession>A0A1I7CBZ1</accession>
<evidence type="ECO:0000313" key="3">
    <source>
        <dbReference type="EMBL" id="SFT96934.1"/>
    </source>
</evidence>
<name>A0A1I7CBZ1_9BACT</name>
<evidence type="ECO:0000259" key="2">
    <source>
        <dbReference type="PROSITE" id="PS50943"/>
    </source>
</evidence>
<dbReference type="Gene3D" id="2.10.109.10">
    <property type="entry name" value="Umud Fragment, subunit A"/>
    <property type="match status" value="1"/>
</dbReference>
<dbReference type="CDD" id="cd06529">
    <property type="entry name" value="S24_LexA-like"/>
    <property type="match status" value="1"/>
</dbReference>
<dbReference type="STRING" id="305507.SAMN04489724_3050"/>
<dbReference type="Gene3D" id="1.10.260.40">
    <property type="entry name" value="lambda repressor-like DNA-binding domains"/>
    <property type="match status" value="1"/>
</dbReference>
<dbReference type="InterPro" id="IPR036286">
    <property type="entry name" value="LexA/Signal_pep-like_sf"/>
</dbReference>
<dbReference type="SMART" id="SM00530">
    <property type="entry name" value="HTH_XRE"/>
    <property type="match status" value="1"/>
</dbReference>
<dbReference type="InterPro" id="IPR010982">
    <property type="entry name" value="Lambda_DNA-bd_dom_sf"/>
</dbReference>
<dbReference type="PANTHER" id="PTHR46558:SF11">
    <property type="entry name" value="HTH-TYPE TRANSCRIPTIONAL REGULATOR XRE"/>
    <property type="match status" value="1"/>
</dbReference>
<organism evidence="3 4">
    <name type="scientific">Algoriphagus locisalis</name>
    <dbReference type="NCBI Taxonomy" id="305507"/>
    <lineage>
        <taxon>Bacteria</taxon>
        <taxon>Pseudomonadati</taxon>
        <taxon>Bacteroidota</taxon>
        <taxon>Cytophagia</taxon>
        <taxon>Cytophagales</taxon>
        <taxon>Cyclobacteriaceae</taxon>
        <taxon>Algoriphagus</taxon>
    </lineage>
</organism>
<keyword evidence="1" id="KW-0238">DNA-binding</keyword>
<dbReference type="RefSeq" id="WP_091694903.1">
    <property type="nucleotide sequence ID" value="NZ_FPBF01000004.1"/>
</dbReference>
<evidence type="ECO:0000256" key="1">
    <source>
        <dbReference type="ARBA" id="ARBA00023125"/>
    </source>
</evidence>
<dbReference type="SUPFAM" id="SSF51306">
    <property type="entry name" value="LexA/Signal peptidase"/>
    <property type="match status" value="1"/>
</dbReference>
<dbReference type="Pfam" id="PF01381">
    <property type="entry name" value="HTH_3"/>
    <property type="match status" value="1"/>
</dbReference>
<dbReference type="InterPro" id="IPR039418">
    <property type="entry name" value="LexA-like"/>
</dbReference>
<keyword evidence="4" id="KW-1185">Reference proteome</keyword>
<dbReference type="EMBL" id="FPBF01000004">
    <property type="protein sequence ID" value="SFT96934.1"/>
    <property type="molecule type" value="Genomic_DNA"/>
</dbReference>
<dbReference type="OrthoDB" id="3831186at2"/>